<feature type="region of interest" description="Disordered" evidence="7">
    <location>
        <begin position="260"/>
        <end position="289"/>
    </location>
</feature>
<name>W9CHA8_SCLBF</name>
<proteinExistence type="inferred from homology"/>
<feature type="compositionally biased region" description="Basic and acidic residues" evidence="7">
    <location>
        <begin position="671"/>
        <end position="684"/>
    </location>
</feature>
<dbReference type="GO" id="GO:0000055">
    <property type="term" value="P:ribosomal large subunit export from nucleus"/>
    <property type="evidence" value="ECO:0007669"/>
    <property type="project" value="InterPro"/>
</dbReference>
<evidence type="ECO:0000259" key="10">
    <source>
        <dbReference type="Pfam" id="PF21638"/>
    </source>
</evidence>
<evidence type="ECO:0000313" key="12">
    <source>
        <dbReference type="Proteomes" id="UP000019487"/>
    </source>
</evidence>
<evidence type="ECO:0000256" key="2">
    <source>
        <dbReference type="ARBA" id="ARBA00005783"/>
    </source>
</evidence>
<evidence type="ECO:0000259" key="9">
    <source>
        <dbReference type="Pfam" id="PF08158"/>
    </source>
</evidence>
<feature type="domain" description="SDA1 C-terminal" evidence="10">
    <location>
        <begin position="698"/>
        <end position="720"/>
    </location>
</feature>
<dbReference type="InterPro" id="IPR007949">
    <property type="entry name" value="SDA1_MD"/>
</dbReference>
<dbReference type="InterPro" id="IPR012977">
    <property type="entry name" value="SDA1_N"/>
</dbReference>
<feature type="compositionally biased region" description="Basic and acidic residues" evidence="7">
    <location>
        <begin position="270"/>
        <end position="280"/>
    </location>
</feature>
<feature type="domain" description="SDA1 middle" evidence="8">
    <location>
        <begin position="547"/>
        <end position="675"/>
    </location>
</feature>
<comment type="similarity">
    <text evidence="2">Belongs to the SDA1 family.</text>
</comment>
<evidence type="ECO:0000313" key="11">
    <source>
        <dbReference type="EMBL" id="ESZ96137.1"/>
    </source>
</evidence>
<feature type="region of interest" description="Disordered" evidence="7">
    <location>
        <begin position="773"/>
        <end position="797"/>
    </location>
</feature>
<dbReference type="Pfam" id="PF21638">
    <property type="entry name" value="SDA1_C"/>
    <property type="match status" value="1"/>
</dbReference>
<feature type="region of interest" description="Disordered" evidence="7">
    <location>
        <begin position="946"/>
        <end position="983"/>
    </location>
</feature>
<evidence type="ECO:0000256" key="7">
    <source>
        <dbReference type="SAM" id="MobiDB-lite"/>
    </source>
</evidence>
<evidence type="ECO:0000256" key="5">
    <source>
        <dbReference type="ARBA" id="ARBA00022927"/>
    </source>
</evidence>
<feature type="compositionally biased region" description="Acidic residues" evidence="7">
    <location>
        <begin position="518"/>
        <end position="532"/>
    </location>
</feature>
<reference evidence="11 12" key="1">
    <citation type="journal article" date="2014" name="Genome Announc.">
        <title>Draft genome sequence of Sclerotinia borealis, a psychrophilic plant pathogenic fungus.</title>
        <authorList>
            <person name="Mardanov A.V."/>
            <person name="Beletsky A.V."/>
            <person name="Kadnikov V.V."/>
            <person name="Ignatov A.N."/>
            <person name="Ravin N.V."/>
        </authorList>
    </citation>
    <scope>NUCLEOTIDE SEQUENCE [LARGE SCALE GENOMIC DNA]</scope>
    <source>
        <strain evidence="12">F-4157</strain>
    </source>
</reference>
<evidence type="ECO:0000259" key="8">
    <source>
        <dbReference type="Pfam" id="PF05285"/>
    </source>
</evidence>
<comment type="subcellular location">
    <subcellularLocation>
        <location evidence="1">Nucleus</location>
    </subcellularLocation>
</comment>
<comment type="caution">
    <text evidence="11">The sequence shown here is derived from an EMBL/GenBank/DDBJ whole genome shotgun (WGS) entry which is preliminary data.</text>
</comment>
<evidence type="ECO:0000256" key="6">
    <source>
        <dbReference type="ARBA" id="ARBA00023242"/>
    </source>
</evidence>
<dbReference type="OrthoDB" id="2196187at2759"/>
<dbReference type="InterPro" id="IPR048292">
    <property type="entry name" value="SDA1_C"/>
</dbReference>
<dbReference type="EMBL" id="AYSA01000150">
    <property type="protein sequence ID" value="ESZ96137.1"/>
    <property type="molecule type" value="Genomic_DNA"/>
</dbReference>
<feature type="region of interest" description="Disordered" evidence="7">
    <location>
        <begin position="671"/>
        <end position="711"/>
    </location>
</feature>
<dbReference type="PANTHER" id="PTHR12730">
    <property type="entry name" value="HSDA/SDA1-RELATED"/>
    <property type="match status" value="1"/>
</dbReference>
<evidence type="ECO:0000256" key="4">
    <source>
        <dbReference type="ARBA" id="ARBA00022517"/>
    </source>
</evidence>
<evidence type="ECO:0000256" key="1">
    <source>
        <dbReference type="ARBA" id="ARBA00004123"/>
    </source>
</evidence>
<organism evidence="11 12">
    <name type="scientific">Sclerotinia borealis (strain F-4128)</name>
    <dbReference type="NCBI Taxonomy" id="1432307"/>
    <lineage>
        <taxon>Eukaryota</taxon>
        <taxon>Fungi</taxon>
        <taxon>Dikarya</taxon>
        <taxon>Ascomycota</taxon>
        <taxon>Pezizomycotina</taxon>
        <taxon>Leotiomycetes</taxon>
        <taxon>Helotiales</taxon>
        <taxon>Sclerotiniaceae</taxon>
        <taxon>Sclerotinia</taxon>
    </lineage>
</organism>
<dbReference type="AlphaFoldDB" id="W9CHA8"/>
<keyword evidence="3" id="KW-0813">Transport</keyword>
<accession>W9CHA8</accession>
<dbReference type="GO" id="GO:0042273">
    <property type="term" value="P:ribosomal large subunit biogenesis"/>
    <property type="evidence" value="ECO:0007669"/>
    <property type="project" value="InterPro"/>
</dbReference>
<feature type="region of interest" description="Disordered" evidence="7">
    <location>
        <begin position="555"/>
        <end position="592"/>
    </location>
</feature>
<dbReference type="Pfam" id="PF08158">
    <property type="entry name" value="SDA1_HEAT"/>
    <property type="match status" value="1"/>
</dbReference>
<dbReference type="GO" id="GO:0015031">
    <property type="term" value="P:protein transport"/>
    <property type="evidence" value="ECO:0007669"/>
    <property type="project" value="UniProtKB-KW"/>
</dbReference>
<dbReference type="Proteomes" id="UP000019487">
    <property type="component" value="Unassembled WGS sequence"/>
</dbReference>
<dbReference type="PANTHER" id="PTHR12730:SF0">
    <property type="entry name" value="PROTEIN SDA1 HOMOLOG"/>
    <property type="match status" value="1"/>
</dbReference>
<keyword evidence="5" id="KW-0653">Protein transport</keyword>
<evidence type="ECO:0000256" key="3">
    <source>
        <dbReference type="ARBA" id="ARBA00022448"/>
    </source>
</evidence>
<keyword evidence="4" id="KW-0690">Ribosome biogenesis</keyword>
<feature type="domain" description="SDA1 N-terminal" evidence="9">
    <location>
        <begin position="69"/>
        <end position="437"/>
    </location>
</feature>
<protein>
    <submittedName>
        <fullName evidence="11">SDA1 domain-containing protein</fullName>
    </submittedName>
</protein>
<keyword evidence="12" id="KW-1185">Reference proteome</keyword>
<gene>
    <name evidence="11" type="ORF">SBOR_3467</name>
</gene>
<dbReference type="STRING" id="1432307.W9CHA8"/>
<feature type="compositionally biased region" description="Pro residues" evidence="7">
    <location>
        <begin position="966"/>
        <end position="983"/>
    </location>
</feature>
<dbReference type="Pfam" id="PF05285">
    <property type="entry name" value="SDA1_dom"/>
    <property type="match status" value="1"/>
</dbReference>
<feature type="compositionally biased region" description="Basic and acidic residues" evidence="7">
    <location>
        <begin position="564"/>
        <end position="592"/>
    </location>
</feature>
<feature type="region of interest" description="Disordered" evidence="7">
    <location>
        <begin position="505"/>
        <end position="532"/>
    </location>
</feature>
<dbReference type="GO" id="GO:0005730">
    <property type="term" value="C:nucleolus"/>
    <property type="evidence" value="ECO:0007669"/>
    <property type="project" value="TreeGrafter"/>
</dbReference>
<sequence>MGKKRVGALEKVDADLPNLQYKIRRDPKSYAEDFLNQYGQYQSQRDIFMSSPSTATSGGIVSFHDLIDFVAHCSDCFPEDTAEFPEDLKRILTLHHAELESELREKIVGSLVLLRRKEVIDSADLLNTLFPILVATPSKTLRTLLFQKILSDLRTSNSKAINHRLNRTMQTALFNLLTSDRTSSKGIWAVKITRELWKRQIWTDAKTVEIMKEASLSDNEKVVGGGVRFFLGGDKEREDMEDESSDDEAIDIGKLKHQAGVNKKTKKKTKSLEKAVDKVRRKEKKSKQPHPLNFSALHLLHDPQGFAETLFSKHLQNSKSKLNLEQKLIVLSLVSRLVGLHKLTVIALYSYFTKYLTPRQPSVTSFLASLAQATHNLVPPDALEPLVQKIANEFVSEASASEVAASGLNAIREICVRQPLAMNDTLLQDLIMYRKSKDKGTMMAAKGLLSLYREVGADMLKKRDRGKTASMGLKAGSIKERRFGEEEVGGIEGIELLEQWKEDERKRKRVEQGLPEELGTDEEEEDDEQDWNAWDVESDASSDAGDWINVESDAEIEISDSEDDKPAAKKAKLDIKATEKSAEDTEKEKSDEVLEQKISTYATTKILTPADLTKLQELRLEASVNKAMGGRTQSQRMKDAAARHADDALTADQIEGFSRLQKNTREEKIAMAREGKGERSEHKSTKALRRAKKDSEGKSSTNQEKSRNKNFMMTLGKAKRHIDVGRLYNIQLFTQSPHGFPVSNMTVSDDGAAQKPAKREQKAIIDPCDTIPRYDEESQTSETGPQKRKIKLEDEDDQEHKTKCLKLGLKEDSHTGSYQTPTFRSQEISERFSGWHPTVYQHPPETKPQVCSQKTDINPYLLCSNHGHDGVSLARHLPMPQISQNSTTSKPDQRTIARFPRLDRFLQMRMTLPSMRRTMLEIEHHNQIYKDNTDYTPDFNRIFRSPSWSSVSETEDETKSADIAAPAPPPPTPPPPPQLLNAF</sequence>
<keyword evidence="6" id="KW-0539">Nucleus</keyword>
<dbReference type="InterPro" id="IPR027312">
    <property type="entry name" value="Sda1"/>
</dbReference>
<dbReference type="HOGENOM" id="CLU_009161_2_1_1"/>